<dbReference type="EMBL" id="BQOL01000001">
    <property type="protein sequence ID" value="GKI18699.1"/>
    <property type="molecule type" value="Genomic_DNA"/>
</dbReference>
<evidence type="ECO:0000313" key="2">
    <source>
        <dbReference type="Proteomes" id="UP001055105"/>
    </source>
</evidence>
<evidence type="ECO:0000313" key="1">
    <source>
        <dbReference type="EMBL" id="GKI18699.1"/>
    </source>
</evidence>
<protein>
    <submittedName>
        <fullName evidence="1">Uncharacterized protein</fullName>
    </submittedName>
</protein>
<dbReference type="RefSeq" id="WP_244076391.1">
    <property type="nucleotide sequence ID" value="NZ_AP025581.1"/>
</dbReference>
<name>A0AA37NNA0_9BACT</name>
<dbReference type="Proteomes" id="UP001055105">
    <property type="component" value="Unassembled WGS sequence"/>
</dbReference>
<comment type="caution">
    <text evidence="1">The sequence shown here is derived from an EMBL/GenBank/DDBJ whole genome shotgun (WGS) entry which is preliminary data.</text>
</comment>
<organism evidence="1 2">
    <name type="scientific">Alistipes finegoldii</name>
    <dbReference type="NCBI Taxonomy" id="214856"/>
    <lineage>
        <taxon>Bacteria</taxon>
        <taxon>Pseudomonadati</taxon>
        <taxon>Bacteroidota</taxon>
        <taxon>Bacteroidia</taxon>
        <taxon>Bacteroidales</taxon>
        <taxon>Rikenellaceae</taxon>
        <taxon>Alistipes</taxon>
    </lineage>
</organism>
<proteinExistence type="predicted"/>
<gene>
    <name evidence="1" type="ORF">CE91St16_16070</name>
</gene>
<dbReference type="AlphaFoldDB" id="A0AA37NNA0"/>
<accession>A0AA37NNA0</accession>
<reference evidence="1" key="1">
    <citation type="submission" date="2022-01" db="EMBL/GenBank/DDBJ databases">
        <title>Novel bile acid biosynthetic pathways are enriched in the microbiome of centenarians.</title>
        <authorList>
            <person name="Sato Y."/>
            <person name="Atarashi K."/>
            <person name="Plichta R.D."/>
            <person name="Arai Y."/>
            <person name="Sasajima S."/>
            <person name="Kearney M.S."/>
            <person name="Suda W."/>
            <person name="Takeshita K."/>
            <person name="Sasaki T."/>
            <person name="Okamoto S."/>
            <person name="Skelly N.A."/>
            <person name="Okamura Y."/>
            <person name="Vlamakis H."/>
            <person name="Li Y."/>
            <person name="Tanoue T."/>
            <person name="Takei H."/>
            <person name="Nittono H."/>
            <person name="Narushima S."/>
            <person name="Irie J."/>
            <person name="Itoh H."/>
            <person name="Moriya K."/>
            <person name="Sugiura Y."/>
            <person name="Suematsu M."/>
            <person name="Moritoki N."/>
            <person name="Shibata S."/>
            <person name="Littman R.D."/>
            <person name="Fischbach A.M."/>
            <person name="Uwamino Y."/>
            <person name="Inoue T."/>
            <person name="Honda A."/>
            <person name="Hattori M."/>
            <person name="Murai T."/>
            <person name="Xavier J.R."/>
            <person name="Hirose N."/>
            <person name="Honda K."/>
        </authorList>
    </citation>
    <scope>NUCLEOTIDE SEQUENCE</scope>
    <source>
        <strain evidence="1">CE91-St16</strain>
    </source>
</reference>
<sequence>MILPYRYRGVVLLSLIVLVLPWAAWRFALRDTFGAWRDCRRLSAQLAATPAAESRGPAAAGVQGAELILSGGLLDTVRLAAAHAAVQVAGYEPLVTLRQDGLAVHTARLTLTGGCTALLRVVAELERALPRCRLRSMEWRTATDRRTRRLQLILTLYIQQIVLKE</sequence>